<organism evidence="1">
    <name type="scientific">marine sediment metagenome</name>
    <dbReference type="NCBI Taxonomy" id="412755"/>
    <lineage>
        <taxon>unclassified sequences</taxon>
        <taxon>metagenomes</taxon>
        <taxon>ecological metagenomes</taxon>
    </lineage>
</organism>
<evidence type="ECO:0000313" key="1">
    <source>
        <dbReference type="EMBL" id="GAJ13625.1"/>
    </source>
</evidence>
<feature type="non-terminal residue" evidence="1">
    <location>
        <position position="1"/>
    </location>
</feature>
<gene>
    <name evidence="1" type="ORF">S12H4_46002</name>
</gene>
<dbReference type="EMBL" id="BARW01028502">
    <property type="protein sequence ID" value="GAJ13625.1"/>
    <property type="molecule type" value="Genomic_DNA"/>
</dbReference>
<name>X1VU27_9ZZZZ</name>
<dbReference type="AlphaFoldDB" id="X1VU27"/>
<sequence length="32" mass="3441">EKIEVGSQSPLGRVAGVKLGKKTPVMEVDLFK</sequence>
<reference evidence="1" key="1">
    <citation type="journal article" date="2014" name="Front. Microbiol.">
        <title>High frequency of phylogenetically diverse reductive dehalogenase-homologous genes in deep subseafloor sedimentary metagenomes.</title>
        <authorList>
            <person name="Kawai M."/>
            <person name="Futagami T."/>
            <person name="Toyoda A."/>
            <person name="Takaki Y."/>
            <person name="Nishi S."/>
            <person name="Hori S."/>
            <person name="Arai W."/>
            <person name="Tsubouchi T."/>
            <person name="Morono Y."/>
            <person name="Uchiyama I."/>
            <person name="Ito T."/>
            <person name="Fujiyama A."/>
            <person name="Inagaki F."/>
            <person name="Takami H."/>
        </authorList>
    </citation>
    <scope>NUCLEOTIDE SEQUENCE</scope>
    <source>
        <strain evidence="1">Expedition CK06-06</strain>
    </source>
</reference>
<accession>X1VU27</accession>
<comment type="caution">
    <text evidence="1">The sequence shown here is derived from an EMBL/GenBank/DDBJ whole genome shotgun (WGS) entry which is preliminary data.</text>
</comment>
<proteinExistence type="predicted"/>
<protein>
    <submittedName>
        <fullName evidence="1">Uncharacterized protein</fullName>
    </submittedName>
</protein>